<dbReference type="Proteomes" id="UP000323225">
    <property type="component" value="Unassembled WGS sequence"/>
</dbReference>
<keyword evidence="1" id="KW-1133">Transmembrane helix</keyword>
<gene>
    <name evidence="2" type="ORF">F0M16_08475</name>
</gene>
<organism evidence="2 3">
    <name type="scientific">Vibrio cholerae</name>
    <dbReference type="NCBI Taxonomy" id="666"/>
    <lineage>
        <taxon>Bacteria</taxon>
        <taxon>Pseudomonadati</taxon>
        <taxon>Pseudomonadota</taxon>
        <taxon>Gammaproteobacteria</taxon>
        <taxon>Vibrionales</taxon>
        <taxon>Vibrionaceae</taxon>
        <taxon>Vibrio</taxon>
    </lineage>
</organism>
<evidence type="ECO:0000313" key="2">
    <source>
        <dbReference type="EMBL" id="KAA1255241.1"/>
    </source>
</evidence>
<evidence type="ECO:0000256" key="1">
    <source>
        <dbReference type="SAM" id="Phobius"/>
    </source>
</evidence>
<keyword evidence="1" id="KW-0812">Transmembrane</keyword>
<comment type="caution">
    <text evidence="2">The sequence shown here is derived from an EMBL/GenBank/DDBJ whole genome shotgun (WGS) entry which is preliminary data.</text>
</comment>
<proteinExistence type="predicted"/>
<protein>
    <submittedName>
        <fullName evidence="2">Uncharacterized protein</fullName>
    </submittedName>
</protein>
<sequence length="172" mass="20223">MFPGFKIEDHDKFRDIYDFLVSKSKESEDERERTLSFASFEFKNPYRLFVEYSSKPQSAPFGLHRYFTSNYVRGMGVYGKLRTKFLDFMDFLSIKTFFVVLLLLFIPVILASTLGIAIFIALMEFFLHREIKSLKEGILIEAYSDKEFFQELVESKELVVISYVNSESFELS</sequence>
<name>A0A5B1C4Y2_VIBCL</name>
<dbReference type="EMBL" id="VUAA01000007">
    <property type="protein sequence ID" value="KAA1255241.1"/>
    <property type="molecule type" value="Genomic_DNA"/>
</dbReference>
<reference evidence="2 3" key="1">
    <citation type="submission" date="2019-09" db="EMBL/GenBank/DDBJ databases">
        <authorList>
            <person name="Kritzky A."/>
            <person name="Schelkanova E.Y."/>
            <person name="Alkhova Z.V."/>
            <person name="Smirnova N.I."/>
        </authorList>
    </citation>
    <scope>NUCLEOTIDE SEQUENCE [LARGE SCALE GENOMIC DNA]</scope>
    <source>
        <strain evidence="2 3">M1526</strain>
    </source>
</reference>
<dbReference type="AlphaFoldDB" id="A0A5B1C4Y2"/>
<accession>A0A5B1C4Y2</accession>
<keyword evidence="1" id="KW-0472">Membrane</keyword>
<evidence type="ECO:0000313" key="3">
    <source>
        <dbReference type="Proteomes" id="UP000323225"/>
    </source>
</evidence>
<feature type="transmembrane region" description="Helical" evidence="1">
    <location>
        <begin position="97"/>
        <end position="127"/>
    </location>
</feature>